<feature type="region of interest" description="Disordered" evidence="1">
    <location>
        <begin position="47"/>
        <end position="69"/>
    </location>
</feature>
<reference evidence="2" key="2">
    <citation type="submission" date="2020-03" db="EMBL/GenBank/DDBJ databases">
        <title>The second near-complete assembly of the hexaploid bread wheat (Triticum aestivum) genome.</title>
        <authorList>
            <person name="Zimin A.V."/>
            <person name="Puiu D."/>
            <person name="Shumante A."/>
            <person name="Alonge M."/>
            <person name="Salzberg S.L."/>
        </authorList>
    </citation>
    <scope>NUCLEOTIDE SEQUENCE</scope>
    <source>
        <tissue evidence="2">Leaf</tissue>
    </source>
</reference>
<protein>
    <submittedName>
        <fullName evidence="2">Uncharacterized protein</fullName>
    </submittedName>
</protein>
<accession>A0A9R1N8L7</accession>
<organism evidence="2">
    <name type="scientific">Triticum aestivum</name>
    <name type="common">Wheat</name>
    <dbReference type="NCBI Taxonomy" id="4565"/>
    <lineage>
        <taxon>Eukaryota</taxon>
        <taxon>Viridiplantae</taxon>
        <taxon>Streptophyta</taxon>
        <taxon>Embryophyta</taxon>
        <taxon>Tracheophyta</taxon>
        <taxon>Spermatophyta</taxon>
        <taxon>Magnoliopsida</taxon>
        <taxon>Liliopsida</taxon>
        <taxon>Poales</taxon>
        <taxon>Poaceae</taxon>
        <taxon>BOP clade</taxon>
        <taxon>Pooideae</taxon>
        <taxon>Triticodae</taxon>
        <taxon>Triticeae</taxon>
        <taxon>Triticinae</taxon>
        <taxon>Triticum</taxon>
    </lineage>
</organism>
<evidence type="ECO:0000313" key="2">
    <source>
        <dbReference type="EMBL" id="KAF7104590.1"/>
    </source>
</evidence>
<feature type="non-terminal residue" evidence="2">
    <location>
        <position position="102"/>
    </location>
</feature>
<gene>
    <name evidence="2" type="ORF">CFC21_105478</name>
</gene>
<name>A0A9R1N8L7_WHEAT</name>
<evidence type="ECO:0000256" key="1">
    <source>
        <dbReference type="SAM" id="MobiDB-lite"/>
    </source>
</evidence>
<dbReference type="AlphaFoldDB" id="A0A9R1N8L7"/>
<dbReference type="EMBL" id="CM022230">
    <property type="protein sequence ID" value="KAF7104590.1"/>
    <property type="molecule type" value="Genomic_DNA"/>
</dbReference>
<reference evidence="2" key="1">
    <citation type="journal article" date="2017" name="Gigascience">
        <title>The first near-complete assembly of the hexaploid bread wheat genome, Triticum aestivum.</title>
        <authorList>
            <person name="Zimin A.V."/>
            <person name="Puiu D."/>
            <person name="Hall R."/>
            <person name="Kingan S."/>
            <person name="Clavijo B.J."/>
            <person name="Salzberg S.L."/>
        </authorList>
    </citation>
    <scope>NUCLEOTIDE SEQUENCE</scope>
    <source>
        <tissue evidence="2">Leaf</tissue>
    </source>
</reference>
<dbReference type="Proteomes" id="UP000815260">
    <property type="component" value="Chromosome 7B"/>
</dbReference>
<sequence length="102" mass="11239">MDAVPVLFAVLAAVAAPQAADHRLRLLRLAGQRRAEAAKWRQVQVEAAGGGREGVQVPPAQLRRRRQRRWRPRSRGYVLPVPELQLAPASLVDARPEPSPSP</sequence>
<proteinExistence type="predicted"/>
<comment type="caution">
    <text evidence="2">The sequence shown here is derived from an EMBL/GenBank/DDBJ whole genome shotgun (WGS) entry which is preliminary data.</text>
</comment>